<evidence type="ECO:0000256" key="4">
    <source>
        <dbReference type="ARBA" id="ARBA00023224"/>
    </source>
</evidence>
<evidence type="ECO:0000313" key="6">
    <source>
        <dbReference type="Proteomes" id="UP000694888"/>
    </source>
</evidence>
<evidence type="ECO:0000256" key="1">
    <source>
        <dbReference type="ARBA" id="ARBA00004141"/>
    </source>
</evidence>
<dbReference type="GeneID" id="101854196"/>
<keyword evidence="6" id="KW-1185">Reference proteome</keyword>
<dbReference type="PANTHER" id="PTHR24240">
    <property type="entry name" value="OPSIN"/>
    <property type="match status" value="1"/>
</dbReference>
<keyword evidence="5" id="KW-0812">Transmembrane</keyword>
<keyword evidence="2" id="KW-0297">G-protein coupled receptor</keyword>
<evidence type="ECO:0000256" key="3">
    <source>
        <dbReference type="ARBA" id="ARBA00023170"/>
    </source>
</evidence>
<gene>
    <name evidence="7" type="primary">LOC101854196</name>
</gene>
<dbReference type="Gene3D" id="1.20.1070.10">
    <property type="entry name" value="Rhodopsin 7-helix transmembrane proteins"/>
    <property type="match status" value="1"/>
</dbReference>
<proteinExistence type="predicted"/>
<accession>A0ABM0K253</accession>
<comment type="subcellular location">
    <subcellularLocation>
        <location evidence="1">Membrane</location>
        <topology evidence="1">Multi-pass membrane protein</topology>
    </subcellularLocation>
</comment>
<keyword evidence="3" id="KW-0675">Receptor</keyword>
<protein>
    <submittedName>
        <fullName evidence="7">Uncharacterized protein LOC101854196</fullName>
    </submittedName>
</protein>
<sequence length="273" mass="31053">MALSMPKPVVKKISSSAASSLARRFAWEASSGTTECSVPVFWMREQRQCAAAFSENTELLNFTFCLDHAIPYWVVALPVLATCFAKIFISRRRSPGTGEIILERNSDAPGDSYSARLTNVQAKFSAKHSKLHPTRERKDAKKGSLGKRVFTPQGYVEPEQWDSDIEDGADVNTDGKPRRQRIYYLECPDYMMLRASAVTIFVTWLLWFPWVVARFVWNFTPYEDVPGWFEVLAVVCMHLSSFAKPVVYTLANPYFRGAVAKTVLCRRDMRLKP</sequence>
<evidence type="ECO:0000313" key="7">
    <source>
        <dbReference type="RefSeq" id="XP_005106963.1"/>
    </source>
</evidence>
<keyword evidence="5" id="KW-0472">Membrane</keyword>
<feature type="transmembrane region" description="Helical" evidence="5">
    <location>
        <begin position="191"/>
        <end position="211"/>
    </location>
</feature>
<dbReference type="RefSeq" id="XP_005106963.1">
    <property type="nucleotide sequence ID" value="XM_005106906.2"/>
</dbReference>
<reference evidence="7" key="1">
    <citation type="submission" date="2025-08" db="UniProtKB">
        <authorList>
            <consortium name="RefSeq"/>
        </authorList>
    </citation>
    <scope>IDENTIFICATION</scope>
</reference>
<dbReference type="InterPro" id="IPR050125">
    <property type="entry name" value="GPCR_opsins"/>
</dbReference>
<keyword evidence="5" id="KW-1133">Transmembrane helix</keyword>
<keyword evidence="4" id="KW-0807">Transducer</keyword>
<name>A0ABM0K253_APLCA</name>
<evidence type="ECO:0000256" key="2">
    <source>
        <dbReference type="ARBA" id="ARBA00023040"/>
    </source>
</evidence>
<dbReference type="SUPFAM" id="SSF81321">
    <property type="entry name" value="Family A G protein-coupled receptor-like"/>
    <property type="match status" value="1"/>
</dbReference>
<dbReference type="Proteomes" id="UP000694888">
    <property type="component" value="Unplaced"/>
</dbReference>
<feature type="transmembrane region" description="Helical" evidence="5">
    <location>
        <begin position="231"/>
        <end position="251"/>
    </location>
</feature>
<organism evidence="6 7">
    <name type="scientific">Aplysia californica</name>
    <name type="common">California sea hare</name>
    <dbReference type="NCBI Taxonomy" id="6500"/>
    <lineage>
        <taxon>Eukaryota</taxon>
        <taxon>Metazoa</taxon>
        <taxon>Spiralia</taxon>
        <taxon>Lophotrochozoa</taxon>
        <taxon>Mollusca</taxon>
        <taxon>Gastropoda</taxon>
        <taxon>Heterobranchia</taxon>
        <taxon>Euthyneura</taxon>
        <taxon>Tectipleura</taxon>
        <taxon>Aplysiida</taxon>
        <taxon>Aplysioidea</taxon>
        <taxon>Aplysiidae</taxon>
        <taxon>Aplysia</taxon>
    </lineage>
</organism>
<evidence type="ECO:0000256" key="5">
    <source>
        <dbReference type="SAM" id="Phobius"/>
    </source>
</evidence>
<feature type="transmembrane region" description="Helical" evidence="5">
    <location>
        <begin position="70"/>
        <end position="89"/>
    </location>
</feature>
<dbReference type="CDD" id="cd00637">
    <property type="entry name" value="7tm_classA_rhodopsin-like"/>
    <property type="match status" value="1"/>
</dbReference>